<keyword evidence="9" id="KW-1185">Reference proteome</keyword>
<dbReference type="Gene3D" id="1.10.1740.10">
    <property type="match status" value="1"/>
</dbReference>
<dbReference type="InterPro" id="IPR014284">
    <property type="entry name" value="RNA_pol_sigma-70_dom"/>
</dbReference>
<dbReference type="InterPro" id="IPR013324">
    <property type="entry name" value="RNA_pol_sigma_r3/r4-like"/>
</dbReference>
<sequence>MDSREFRAAVDAYGDMVYRIALNQTRSAADADDITQTVFMRLYAKPPADADGEHLRHWLIRVTVNECKSLWRTLWRRRVSLQDITDEHLPPAFDEPDHERLYDALAALPEKCRIVVHLFYFEGYGTREIAGILGVREPTVRTRLSRARKILRQQLREAWEDEQPDRIPGNEVPSHDGRGSCPC</sequence>
<feature type="domain" description="RNA polymerase sigma factor 70 region 4 type 2" evidence="7">
    <location>
        <begin position="99"/>
        <end position="150"/>
    </location>
</feature>
<keyword evidence="3" id="KW-0731">Sigma factor</keyword>
<reference evidence="8" key="1">
    <citation type="submission" date="2021-11" db="EMBL/GenBank/DDBJ databases">
        <title>A Novel Adlercreutzia Species, isolated from a Allomyrina dichotoma larva feces.</title>
        <authorList>
            <person name="Suh M.K."/>
        </authorList>
    </citation>
    <scope>NUCLEOTIDE SEQUENCE</scope>
    <source>
        <strain evidence="8">JBNU-10</strain>
    </source>
</reference>
<evidence type="ECO:0000256" key="3">
    <source>
        <dbReference type="ARBA" id="ARBA00023082"/>
    </source>
</evidence>
<dbReference type="NCBIfam" id="TIGR02937">
    <property type="entry name" value="sigma70-ECF"/>
    <property type="match status" value="1"/>
</dbReference>
<dbReference type="PANTHER" id="PTHR43133:SF51">
    <property type="entry name" value="RNA POLYMERASE SIGMA FACTOR"/>
    <property type="match status" value="1"/>
</dbReference>
<comment type="caution">
    <text evidence="8">The sequence shown here is derived from an EMBL/GenBank/DDBJ whole genome shotgun (WGS) entry which is preliminary data.</text>
</comment>
<dbReference type="Proteomes" id="UP001430755">
    <property type="component" value="Unassembled WGS sequence"/>
</dbReference>
<keyword evidence="4" id="KW-0804">Transcription</keyword>
<comment type="similarity">
    <text evidence="1">Belongs to the sigma-70 factor family. ECF subfamily.</text>
</comment>
<organism evidence="8 9">
    <name type="scientific">Adlercreutzia faecimuris</name>
    <dbReference type="NCBI Taxonomy" id="2897341"/>
    <lineage>
        <taxon>Bacteria</taxon>
        <taxon>Bacillati</taxon>
        <taxon>Actinomycetota</taxon>
        <taxon>Coriobacteriia</taxon>
        <taxon>Eggerthellales</taxon>
        <taxon>Eggerthellaceae</taxon>
        <taxon>Adlercreutzia</taxon>
    </lineage>
</organism>
<name>A0ABS9WKD7_9ACTN</name>
<dbReference type="CDD" id="cd06171">
    <property type="entry name" value="Sigma70_r4"/>
    <property type="match status" value="1"/>
</dbReference>
<keyword evidence="2" id="KW-0805">Transcription regulation</keyword>
<evidence type="ECO:0000259" key="6">
    <source>
        <dbReference type="Pfam" id="PF04542"/>
    </source>
</evidence>
<feature type="domain" description="RNA polymerase sigma-70 region 2" evidence="6">
    <location>
        <begin position="10"/>
        <end position="77"/>
    </location>
</feature>
<dbReference type="Gene3D" id="1.10.10.10">
    <property type="entry name" value="Winged helix-like DNA-binding domain superfamily/Winged helix DNA-binding domain"/>
    <property type="match status" value="1"/>
</dbReference>
<evidence type="ECO:0000256" key="1">
    <source>
        <dbReference type="ARBA" id="ARBA00010641"/>
    </source>
</evidence>
<evidence type="ECO:0000256" key="5">
    <source>
        <dbReference type="SAM" id="MobiDB-lite"/>
    </source>
</evidence>
<dbReference type="EMBL" id="JAJMLW010000004">
    <property type="protein sequence ID" value="MCI2242902.1"/>
    <property type="molecule type" value="Genomic_DNA"/>
</dbReference>
<evidence type="ECO:0000313" key="8">
    <source>
        <dbReference type="EMBL" id="MCI2242902.1"/>
    </source>
</evidence>
<dbReference type="Pfam" id="PF04542">
    <property type="entry name" value="Sigma70_r2"/>
    <property type="match status" value="1"/>
</dbReference>
<evidence type="ECO:0000256" key="4">
    <source>
        <dbReference type="ARBA" id="ARBA00023163"/>
    </source>
</evidence>
<evidence type="ECO:0000313" key="9">
    <source>
        <dbReference type="Proteomes" id="UP001430755"/>
    </source>
</evidence>
<evidence type="ECO:0000259" key="7">
    <source>
        <dbReference type="Pfam" id="PF08281"/>
    </source>
</evidence>
<dbReference type="InterPro" id="IPR039425">
    <property type="entry name" value="RNA_pol_sigma-70-like"/>
</dbReference>
<dbReference type="SUPFAM" id="SSF88946">
    <property type="entry name" value="Sigma2 domain of RNA polymerase sigma factors"/>
    <property type="match status" value="1"/>
</dbReference>
<dbReference type="InterPro" id="IPR013249">
    <property type="entry name" value="RNA_pol_sigma70_r4_t2"/>
</dbReference>
<dbReference type="SUPFAM" id="SSF88659">
    <property type="entry name" value="Sigma3 and sigma4 domains of RNA polymerase sigma factors"/>
    <property type="match status" value="1"/>
</dbReference>
<proteinExistence type="inferred from homology"/>
<gene>
    <name evidence="8" type="ORF">LPT13_11150</name>
</gene>
<dbReference type="Pfam" id="PF08281">
    <property type="entry name" value="Sigma70_r4_2"/>
    <property type="match status" value="1"/>
</dbReference>
<accession>A0ABS9WKD7</accession>
<feature type="region of interest" description="Disordered" evidence="5">
    <location>
        <begin position="161"/>
        <end position="183"/>
    </location>
</feature>
<feature type="compositionally biased region" description="Basic and acidic residues" evidence="5">
    <location>
        <begin position="173"/>
        <end position="183"/>
    </location>
</feature>
<dbReference type="InterPro" id="IPR036388">
    <property type="entry name" value="WH-like_DNA-bd_sf"/>
</dbReference>
<dbReference type="RefSeq" id="WP_242166468.1">
    <property type="nucleotide sequence ID" value="NZ_JAJMLW010000004.1"/>
</dbReference>
<protein>
    <submittedName>
        <fullName evidence="8">RNA polymerase sigma factor</fullName>
    </submittedName>
</protein>
<evidence type="ECO:0000256" key="2">
    <source>
        <dbReference type="ARBA" id="ARBA00023015"/>
    </source>
</evidence>
<dbReference type="PANTHER" id="PTHR43133">
    <property type="entry name" value="RNA POLYMERASE ECF-TYPE SIGMA FACTO"/>
    <property type="match status" value="1"/>
</dbReference>
<dbReference type="InterPro" id="IPR007627">
    <property type="entry name" value="RNA_pol_sigma70_r2"/>
</dbReference>
<dbReference type="InterPro" id="IPR013325">
    <property type="entry name" value="RNA_pol_sigma_r2"/>
</dbReference>